<dbReference type="InterPro" id="IPR011037">
    <property type="entry name" value="Pyrv_Knase-like_insert_dom_sf"/>
</dbReference>
<dbReference type="GO" id="GO:0004743">
    <property type="term" value="F:pyruvate kinase activity"/>
    <property type="evidence" value="ECO:0007669"/>
    <property type="project" value="UniProtKB-UniRule"/>
</dbReference>
<comment type="pathway">
    <text evidence="1 13">Carbohydrate degradation; glycolysis; pyruvate from D-glyceraldehyde 3-phosphate: step 5/5.</text>
</comment>
<dbReference type="InterPro" id="IPR036918">
    <property type="entry name" value="Pyrv_Knase_C_sf"/>
</dbReference>
<dbReference type="InterPro" id="IPR015793">
    <property type="entry name" value="Pyrv_Knase_brl"/>
</dbReference>
<proteinExistence type="inferred from homology"/>
<dbReference type="PRINTS" id="PR01050">
    <property type="entry name" value="PYRUVTKNASE"/>
</dbReference>
<dbReference type="InterPro" id="IPR015806">
    <property type="entry name" value="Pyrv_Knase_insert_dom_sf"/>
</dbReference>
<dbReference type="Gene3D" id="3.40.1380.20">
    <property type="entry name" value="Pyruvate kinase, C-terminal domain"/>
    <property type="match status" value="1"/>
</dbReference>
<evidence type="ECO:0000259" key="15">
    <source>
        <dbReference type="Pfam" id="PF02887"/>
    </source>
</evidence>
<comment type="catalytic activity">
    <reaction evidence="13">
        <text>pyruvate + ATP = phosphoenolpyruvate + ADP + H(+)</text>
        <dbReference type="Rhea" id="RHEA:18157"/>
        <dbReference type="ChEBI" id="CHEBI:15361"/>
        <dbReference type="ChEBI" id="CHEBI:15378"/>
        <dbReference type="ChEBI" id="CHEBI:30616"/>
        <dbReference type="ChEBI" id="CHEBI:58702"/>
        <dbReference type="ChEBI" id="CHEBI:456216"/>
        <dbReference type="EC" id="2.7.1.40"/>
    </reaction>
</comment>
<evidence type="ECO:0000313" key="17">
    <source>
        <dbReference type="Proteomes" id="UP000199169"/>
    </source>
</evidence>
<evidence type="ECO:0000256" key="12">
    <source>
        <dbReference type="NCBIfam" id="TIGR01064"/>
    </source>
</evidence>
<keyword evidence="10 13" id="KW-0324">Glycolysis</keyword>
<dbReference type="Pfam" id="PF00224">
    <property type="entry name" value="PK"/>
    <property type="match status" value="1"/>
</dbReference>
<evidence type="ECO:0000256" key="5">
    <source>
        <dbReference type="ARBA" id="ARBA00022723"/>
    </source>
</evidence>
<evidence type="ECO:0000256" key="1">
    <source>
        <dbReference type="ARBA" id="ARBA00004997"/>
    </source>
</evidence>
<keyword evidence="4 13" id="KW-0808">Transferase</keyword>
<keyword evidence="7 13" id="KW-0418">Kinase</keyword>
<dbReference type="Pfam" id="PF02887">
    <property type="entry name" value="PK_C"/>
    <property type="match status" value="1"/>
</dbReference>
<dbReference type="SUPFAM" id="SSF51621">
    <property type="entry name" value="Phosphoenolpyruvate/pyruvate domain"/>
    <property type="match status" value="1"/>
</dbReference>
<dbReference type="SUPFAM" id="SSF52935">
    <property type="entry name" value="PK C-terminal domain-like"/>
    <property type="match status" value="1"/>
</dbReference>
<dbReference type="InterPro" id="IPR001697">
    <property type="entry name" value="Pyr_Knase"/>
</dbReference>
<dbReference type="PANTHER" id="PTHR11817">
    <property type="entry name" value="PYRUVATE KINASE"/>
    <property type="match status" value="1"/>
</dbReference>
<keyword evidence="5" id="KW-0479">Metal-binding</keyword>
<evidence type="ECO:0000256" key="11">
    <source>
        <dbReference type="ARBA" id="ARBA00023317"/>
    </source>
</evidence>
<dbReference type="SUPFAM" id="SSF50800">
    <property type="entry name" value="PK beta-barrel domain-like"/>
    <property type="match status" value="1"/>
</dbReference>
<evidence type="ECO:0000256" key="2">
    <source>
        <dbReference type="ARBA" id="ARBA00008663"/>
    </source>
</evidence>
<evidence type="ECO:0000256" key="6">
    <source>
        <dbReference type="ARBA" id="ARBA00022741"/>
    </source>
</evidence>
<dbReference type="GO" id="GO:0030955">
    <property type="term" value="F:potassium ion binding"/>
    <property type="evidence" value="ECO:0007669"/>
    <property type="project" value="UniProtKB-UniRule"/>
</dbReference>
<dbReference type="RefSeq" id="WP_186406735.1">
    <property type="nucleotide sequence ID" value="NZ_FLQX01000102.1"/>
</dbReference>
<evidence type="ECO:0000256" key="9">
    <source>
        <dbReference type="ARBA" id="ARBA00022842"/>
    </source>
</evidence>
<dbReference type="Proteomes" id="UP000199169">
    <property type="component" value="Unassembled WGS sequence"/>
</dbReference>
<keyword evidence="8" id="KW-0067">ATP-binding</keyword>
<dbReference type="InterPro" id="IPR040442">
    <property type="entry name" value="Pyrv_kinase-like_dom_sf"/>
</dbReference>
<feature type="domain" description="Pyruvate kinase barrel" evidence="14">
    <location>
        <begin position="3"/>
        <end position="323"/>
    </location>
</feature>
<reference evidence="16 17" key="1">
    <citation type="submission" date="2016-06" db="EMBL/GenBank/DDBJ databases">
        <authorList>
            <person name="Kjaerup R.B."/>
            <person name="Dalgaard T.S."/>
            <person name="Juul-Madsen H.R."/>
        </authorList>
    </citation>
    <scope>NUCLEOTIDE SEQUENCE [LARGE SCALE GENOMIC DNA]</scope>
    <source>
        <strain evidence="16">3</strain>
    </source>
</reference>
<keyword evidence="11 16" id="KW-0670">Pyruvate</keyword>
<protein>
    <recommendedName>
        <fullName evidence="3 12">Pyruvate kinase</fullName>
        <ecNumber evidence="3 12">2.7.1.40</ecNumber>
    </recommendedName>
</protein>
<dbReference type="GO" id="GO:0016301">
    <property type="term" value="F:kinase activity"/>
    <property type="evidence" value="ECO:0007669"/>
    <property type="project" value="UniProtKB-KW"/>
</dbReference>
<organism evidence="16 17">
    <name type="scientific">Candidatus Accumulibacter aalborgensis</name>
    <dbReference type="NCBI Taxonomy" id="1860102"/>
    <lineage>
        <taxon>Bacteria</taxon>
        <taxon>Pseudomonadati</taxon>
        <taxon>Pseudomonadota</taxon>
        <taxon>Betaproteobacteria</taxon>
        <taxon>Candidatus Accumulibacter</taxon>
    </lineage>
</organism>
<evidence type="ECO:0000256" key="4">
    <source>
        <dbReference type="ARBA" id="ARBA00022679"/>
    </source>
</evidence>
<evidence type="ECO:0000256" key="8">
    <source>
        <dbReference type="ARBA" id="ARBA00022840"/>
    </source>
</evidence>
<dbReference type="EMBL" id="FLQX01000102">
    <property type="protein sequence ID" value="SBT05717.1"/>
    <property type="molecule type" value="Genomic_DNA"/>
</dbReference>
<dbReference type="Gene3D" id="2.40.33.10">
    <property type="entry name" value="PK beta-barrel domain-like"/>
    <property type="match status" value="1"/>
</dbReference>
<dbReference type="NCBIfam" id="NF004978">
    <property type="entry name" value="PRK06354.1"/>
    <property type="match status" value="1"/>
</dbReference>
<keyword evidence="9 13" id="KW-0460">Magnesium</keyword>
<dbReference type="STRING" id="1860102.ACCAA_270003"/>
<dbReference type="Gene3D" id="3.20.20.60">
    <property type="entry name" value="Phosphoenolpyruvate-binding domains"/>
    <property type="match status" value="1"/>
</dbReference>
<dbReference type="GO" id="GO:0000287">
    <property type="term" value="F:magnesium ion binding"/>
    <property type="evidence" value="ECO:0007669"/>
    <property type="project" value="UniProtKB-UniRule"/>
</dbReference>
<dbReference type="NCBIfam" id="NF004491">
    <property type="entry name" value="PRK05826.1"/>
    <property type="match status" value="1"/>
</dbReference>
<keyword evidence="17" id="KW-1185">Reference proteome</keyword>
<evidence type="ECO:0000256" key="7">
    <source>
        <dbReference type="ARBA" id="ARBA00022777"/>
    </source>
</evidence>
<evidence type="ECO:0000256" key="10">
    <source>
        <dbReference type="ARBA" id="ARBA00023152"/>
    </source>
</evidence>
<dbReference type="GO" id="GO:0005524">
    <property type="term" value="F:ATP binding"/>
    <property type="evidence" value="ECO:0007669"/>
    <property type="project" value="UniProtKB-KW"/>
</dbReference>
<dbReference type="AlphaFoldDB" id="A0A1A8XMS2"/>
<dbReference type="FunFam" id="2.40.33.10:FF:000001">
    <property type="entry name" value="Pyruvate kinase"/>
    <property type="match status" value="1"/>
</dbReference>
<evidence type="ECO:0000256" key="3">
    <source>
        <dbReference type="ARBA" id="ARBA00012142"/>
    </source>
</evidence>
<dbReference type="InterPro" id="IPR015813">
    <property type="entry name" value="Pyrv/PenolPyrv_kinase-like_dom"/>
</dbReference>
<gene>
    <name evidence="16" type="primary">pykA</name>
    <name evidence="16" type="ORF">ACCAA_270003</name>
</gene>
<keyword evidence="6" id="KW-0547">Nucleotide-binding</keyword>
<dbReference type="UniPathway" id="UPA00109">
    <property type="reaction ID" value="UER00188"/>
</dbReference>
<evidence type="ECO:0000313" key="16">
    <source>
        <dbReference type="EMBL" id="SBT05717.1"/>
    </source>
</evidence>
<dbReference type="NCBIfam" id="TIGR01064">
    <property type="entry name" value="pyruv_kin"/>
    <property type="match status" value="1"/>
</dbReference>
<dbReference type="EC" id="2.7.1.40" evidence="3 12"/>
<name>A0A1A8XMS2_9PROT</name>
<evidence type="ECO:0000259" key="14">
    <source>
        <dbReference type="Pfam" id="PF00224"/>
    </source>
</evidence>
<feature type="domain" description="Pyruvate kinase C-terminal" evidence="15">
    <location>
        <begin position="356"/>
        <end position="469"/>
    </location>
</feature>
<comment type="similarity">
    <text evidence="2 13">Belongs to the pyruvate kinase family.</text>
</comment>
<accession>A0A1A8XMS2</accession>
<dbReference type="InterPro" id="IPR015795">
    <property type="entry name" value="Pyrv_Knase_C"/>
</dbReference>
<sequence length="479" mass="51411">MFRDTKIVATLGPASSDATVLERMIRAGVDVVRLNFSHGKPEDHVARAQLVREVAARVGRPVGILADLQGPKIRVGKFADGKIWLENGQPFILDAKCEVGDSGRVGLDYKDLPRDVSARSVLLLDDGRVVLDVERVVGSEIFTVVRHGGELSDNKGINRQGGGLSAHALTAKDMDDIRTAATIGVDFVAVSFPKSAADMYMAKQLIHAAGGHAHTIAKIERVEAVAALEEIIVASDGIMVARGDLAVEVGDAAVPALQKRMIRLAREKNKLAITATQMMESMILSPTPTRAEVSDVANAVLDGTDAVMLSAETAAGRYPVETVEAMARICLEAEKSAEVTLDSEFLNQVFTRIDQTISLAAIWTAHHLKVKAIAALTETGATALWMSRLNCGVPVYALTPQPEAVTKMALYRAVFPLFMTQRPATRDELLHDAEQLLMNEGIVEKGDLIVLSAGDPMGTSGGTNTLKIVRVGDQQPWTN</sequence>
<evidence type="ECO:0000256" key="13">
    <source>
        <dbReference type="RuleBase" id="RU000504"/>
    </source>
</evidence>